<protein>
    <submittedName>
        <fullName evidence="1">Uncharacterized protein</fullName>
    </submittedName>
</protein>
<accession>A0A9P9DSL7</accession>
<evidence type="ECO:0000313" key="2">
    <source>
        <dbReference type="Proteomes" id="UP000738349"/>
    </source>
</evidence>
<feature type="non-terminal residue" evidence="1">
    <location>
        <position position="1"/>
    </location>
</feature>
<dbReference type="Proteomes" id="UP000738349">
    <property type="component" value="Unassembled WGS sequence"/>
</dbReference>
<reference evidence="1" key="1">
    <citation type="journal article" date="2021" name="Nat. Commun.">
        <title>Genetic determinants of endophytism in the Arabidopsis root mycobiome.</title>
        <authorList>
            <person name="Mesny F."/>
            <person name="Miyauchi S."/>
            <person name="Thiergart T."/>
            <person name="Pickel B."/>
            <person name="Atanasova L."/>
            <person name="Karlsson M."/>
            <person name="Huettel B."/>
            <person name="Barry K.W."/>
            <person name="Haridas S."/>
            <person name="Chen C."/>
            <person name="Bauer D."/>
            <person name="Andreopoulos W."/>
            <person name="Pangilinan J."/>
            <person name="LaButti K."/>
            <person name="Riley R."/>
            <person name="Lipzen A."/>
            <person name="Clum A."/>
            <person name="Drula E."/>
            <person name="Henrissat B."/>
            <person name="Kohler A."/>
            <person name="Grigoriev I.V."/>
            <person name="Martin F.M."/>
            <person name="Hacquard S."/>
        </authorList>
    </citation>
    <scope>NUCLEOTIDE SEQUENCE</scope>
    <source>
        <strain evidence="1">MPI-CAGE-AT-0147</strain>
    </source>
</reference>
<name>A0A9P9DSL7_9HYPO</name>
<proteinExistence type="predicted"/>
<organism evidence="1 2">
    <name type="scientific">Dactylonectria macrodidyma</name>
    <dbReference type="NCBI Taxonomy" id="307937"/>
    <lineage>
        <taxon>Eukaryota</taxon>
        <taxon>Fungi</taxon>
        <taxon>Dikarya</taxon>
        <taxon>Ascomycota</taxon>
        <taxon>Pezizomycotina</taxon>
        <taxon>Sordariomycetes</taxon>
        <taxon>Hypocreomycetidae</taxon>
        <taxon>Hypocreales</taxon>
        <taxon>Nectriaceae</taxon>
        <taxon>Dactylonectria</taxon>
    </lineage>
</organism>
<feature type="non-terminal residue" evidence="1">
    <location>
        <position position="53"/>
    </location>
</feature>
<dbReference type="OrthoDB" id="5394738at2759"/>
<keyword evidence="2" id="KW-1185">Reference proteome</keyword>
<sequence length="53" mass="5456">ISAPFSRRTLTTSTCPFNDASISGVHPSLVAAATSAPLSRNILTTSTCPFCDA</sequence>
<gene>
    <name evidence="1" type="ORF">EDB81DRAFT_811241</name>
</gene>
<evidence type="ECO:0000313" key="1">
    <source>
        <dbReference type="EMBL" id="KAH7124633.1"/>
    </source>
</evidence>
<comment type="caution">
    <text evidence="1">The sequence shown here is derived from an EMBL/GenBank/DDBJ whole genome shotgun (WGS) entry which is preliminary data.</text>
</comment>
<dbReference type="EMBL" id="JAGMUV010000021">
    <property type="protein sequence ID" value="KAH7124633.1"/>
    <property type="molecule type" value="Genomic_DNA"/>
</dbReference>
<dbReference type="AlphaFoldDB" id="A0A9P9DSL7"/>